<name>A0A5S3P9A3_9SPHN</name>
<dbReference type="InterPro" id="IPR029058">
    <property type="entry name" value="AB_hydrolase_fold"/>
</dbReference>
<dbReference type="EMBL" id="VCAO01000001">
    <property type="protein sequence ID" value="TMM50031.1"/>
    <property type="molecule type" value="Genomic_DNA"/>
</dbReference>
<gene>
    <name evidence="1" type="ORF">FEV51_02205</name>
</gene>
<dbReference type="RefSeq" id="WP_138615592.1">
    <property type="nucleotide sequence ID" value="NZ_VCAO01000001.1"/>
</dbReference>
<dbReference type="SUPFAM" id="SSF53474">
    <property type="entry name" value="alpha/beta-Hydrolases"/>
    <property type="match status" value="1"/>
</dbReference>
<sequence>MYSAWPCPRVTGGTVEEMMLGFDQARELRLLVIAPLFDEANKFRRQTLEIMRRLDAEGIDSFLPDLPGCNESSTPLTEQSLATWRSAAMAAAKHIRATHCFAIRSGCWLAPPAVPGWLYAPAKPKQVLRGMVRARTLAAREAGREETAETLMAEARIAGIELSGWQLGHKLVRELEAGEFAPAETHILIEQAVISGAPLWLRAEPDEDAAQADALAGVVANGMLGA</sequence>
<evidence type="ECO:0000313" key="1">
    <source>
        <dbReference type="EMBL" id="TMM50031.1"/>
    </source>
</evidence>
<proteinExistence type="predicted"/>
<reference evidence="1 2" key="1">
    <citation type="submission" date="2019-05" db="EMBL/GenBank/DDBJ databases">
        <title>Erythrobacter marisflavi sp. nov., isolated from isolated from water of an estuary environment.</title>
        <authorList>
            <person name="Yoon J.-H."/>
        </authorList>
    </citation>
    <scope>NUCLEOTIDE SEQUENCE [LARGE SCALE GENOMIC DNA]</scope>
    <source>
        <strain evidence="1 2">KEM-5</strain>
    </source>
</reference>
<keyword evidence="2" id="KW-1185">Reference proteome</keyword>
<accession>A0A5S3P9A3</accession>
<protein>
    <submittedName>
        <fullName evidence="1">Uncharacterized protein</fullName>
    </submittedName>
</protein>
<organism evidence="1 2">
    <name type="scientific">Qipengyuania marisflavi</name>
    <dbReference type="NCBI Taxonomy" id="2486356"/>
    <lineage>
        <taxon>Bacteria</taxon>
        <taxon>Pseudomonadati</taxon>
        <taxon>Pseudomonadota</taxon>
        <taxon>Alphaproteobacteria</taxon>
        <taxon>Sphingomonadales</taxon>
        <taxon>Erythrobacteraceae</taxon>
        <taxon>Qipengyuania</taxon>
    </lineage>
</organism>
<comment type="caution">
    <text evidence="1">The sequence shown here is derived from an EMBL/GenBank/DDBJ whole genome shotgun (WGS) entry which is preliminary data.</text>
</comment>
<dbReference type="Proteomes" id="UP000309668">
    <property type="component" value="Unassembled WGS sequence"/>
</dbReference>
<dbReference type="AlphaFoldDB" id="A0A5S3P9A3"/>
<evidence type="ECO:0000313" key="2">
    <source>
        <dbReference type="Proteomes" id="UP000309668"/>
    </source>
</evidence>
<dbReference type="OrthoDB" id="7390151at2"/>